<keyword evidence="6" id="KW-1185">Reference proteome</keyword>
<evidence type="ECO:0000256" key="2">
    <source>
        <dbReference type="ARBA" id="ARBA00022698"/>
    </source>
</evidence>
<dbReference type="GO" id="GO:0005634">
    <property type="term" value="C:nucleus"/>
    <property type="evidence" value="ECO:0007669"/>
    <property type="project" value="EnsemblFungi"/>
</dbReference>
<evidence type="ECO:0008006" key="7">
    <source>
        <dbReference type="Google" id="ProtNLM"/>
    </source>
</evidence>
<dbReference type="GO" id="GO:0004298">
    <property type="term" value="F:threonine-type endopeptidase activity"/>
    <property type="evidence" value="ECO:0007669"/>
    <property type="project" value="UniProtKB-KW"/>
</dbReference>
<dbReference type="InterPro" id="IPR001353">
    <property type="entry name" value="Proteasome_sua/b"/>
</dbReference>
<dbReference type="InterPro" id="IPR023333">
    <property type="entry name" value="Proteasome_suB-type"/>
</dbReference>
<dbReference type="GO" id="GO:0043161">
    <property type="term" value="P:proteasome-mediated ubiquitin-dependent protein catabolic process"/>
    <property type="evidence" value="ECO:0007669"/>
    <property type="project" value="EnsemblFungi"/>
</dbReference>
<name>A0A059F0M8_9MICR</name>
<keyword evidence="4" id="KW-0539">Nucleus</keyword>
<keyword evidence="2" id="KW-0888">Threonine protease</keyword>
<protein>
    <recommendedName>
        <fullName evidence="7">Proteasome endopeptidase complex</fullName>
    </recommendedName>
</protein>
<keyword evidence="1" id="KW-0645">Protease</keyword>
<dbReference type="STRING" id="1288291.A0A059F0M8"/>
<evidence type="ECO:0000256" key="3">
    <source>
        <dbReference type="ARBA" id="ARBA00022801"/>
    </source>
</evidence>
<evidence type="ECO:0000313" key="5">
    <source>
        <dbReference type="EMBL" id="KCZ80720.1"/>
    </source>
</evidence>
<dbReference type="PANTHER" id="PTHR32194:SF4">
    <property type="entry name" value="PROTEASOME SUBUNIT BETA TYPE-7"/>
    <property type="match status" value="1"/>
</dbReference>
<sequence length="236" mass="26426">MKTEQIQEQGTVKKTGTTIVGIKYKDGLMLFTDTRSTMGDIVENKTCTKLHYLSPTMYCAGAGTAADTDRVTRMTEKYLNLFRNKYNREGSVFTAKRILSNHLHYYCGYVGAALILGGKHNNDYYLFDIHPHGSCTESLYTSLGSGSLAAMSYLERMFKINMTEEEAIDLGIKAIEAGIMNDLYSGTQVDYLIIKDDGAKYVKAAKICAARENVNQPITLDKKIEILEEEIIHLND</sequence>
<dbReference type="GO" id="GO:0010499">
    <property type="term" value="P:proteasomal ubiquitin-independent protein catabolic process"/>
    <property type="evidence" value="ECO:0007669"/>
    <property type="project" value="EnsemblFungi"/>
</dbReference>
<gene>
    <name evidence="5" type="ORF">H312_01883</name>
</gene>
<dbReference type="PANTHER" id="PTHR32194">
    <property type="entry name" value="METALLOPROTEASE TLDD"/>
    <property type="match status" value="1"/>
</dbReference>
<dbReference type="GO" id="GO:0034515">
    <property type="term" value="C:proteasome storage granule"/>
    <property type="evidence" value="ECO:0007669"/>
    <property type="project" value="EnsemblFungi"/>
</dbReference>
<dbReference type="VEuPathDB" id="MicrosporidiaDB:H312_01883"/>
<dbReference type="Proteomes" id="UP000030655">
    <property type="component" value="Unassembled WGS sequence"/>
</dbReference>
<reference evidence="5 6" key="2">
    <citation type="submission" date="2014-03" db="EMBL/GenBank/DDBJ databases">
        <title>The Genome Sequence of Anncaliia algerae insect isolate PRA339.</title>
        <authorList>
            <consortium name="The Broad Institute Genome Sequencing Platform"/>
            <consortium name="The Broad Institute Genome Sequencing Center for Infectious Disease"/>
            <person name="Cuomo C."/>
            <person name="Becnel J."/>
            <person name="Sanscrainte N."/>
            <person name="Walker B."/>
            <person name="Young S.K."/>
            <person name="Zeng Q."/>
            <person name="Gargeya S."/>
            <person name="Fitzgerald M."/>
            <person name="Haas B."/>
            <person name="Abouelleil A."/>
            <person name="Alvarado L."/>
            <person name="Arachchi H.M."/>
            <person name="Berlin A.M."/>
            <person name="Chapman S.B."/>
            <person name="Dewar J."/>
            <person name="Goldberg J."/>
            <person name="Griggs A."/>
            <person name="Gujja S."/>
            <person name="Hansen M."/>
            <person name="Howarth C."/>
            <person name="Imamovic A."/>
            <person name="Larimer J."/>
            <person name="McCowan C."/>
            <person name="Murphy C."/>
            <person name="Neiman D."/>
            <person name="Pearson M."/>
            <person name="Priest M."/>
            <person name="Roberts A."/>
            <person name="Saif S."/>
            <person name="Shea T."/>
            <person name="Sisk P."/>
            <person name="Sykes S."/>
            <person name="Wortman J."/>
            <person name="Nusbaum C."/>
            <person name="Birren B."/>
        </authorList>
    </citation>
    <scope>NUCLEOTIDE SEQUENCE [LARGE SCALE GENOMIC DNA]</scope>
    <source>
        <strain evidence="5 6">PRA339</strain>
    </source>
</reference>
<evidence type="ECO:0000256" key="1">
    <source>
        <dbReference type="ARBA" id="ARBA00022670"/>
    </source>
</evidence>
<dbReference type="InterPro" id="IPR029055">
    <property type="entry name" value="Ntn_hydrolases_N"/>
</dbReference>
<evidence type="ECO:0000256" key="4">
    <source>
        <dbReference type="ARBA" id="ARBA00023242"/>
    </source>
</evidence>
<dbReference type="EMBL" id="KK365166">
    <property type="protein sequence ID" value="KCZ80720.1"/>
    <property type="molecule type" value="Genomic_DNA"/>
</dbReference>
<dbReference type="Pfam" id="PF00227">
    <property type="entry name" value="Proteasome"/>
    <property type="match status" value="1"/>
</dbReference>
<dbReference type="OrthoDB" id="429533at2759"/>
<dbReference type="SUPFAM" id="SSF56235">
    <property type="entry name" value="N-terminal nucleophile aminohydrolases (Ntn hydrolases)"/>
    <property type="match status" value="1"/>
</dbReference>
<dbReference type="PROSITE" id="PS51476">
    <property type="entry name" value="PROTEASOME_BETA_2"/>
    <property type="match status" value="1"/>
</dbReference>
<dbReference type="Gene3D" id="3.60.20.10">
    <property type="entry name" value="Glutamine Phosphoribosylpyrophosphate, subunit 1, domain 1"/>
    <property type="match status" value="1"/>
</dbReference>
<evidence type="ECO:0000313" key="6">
    <source>
        <dbReference type="Proteomes" id="UP000030655"/>
    </source>
</evidence>
<dbReference type="AlphaFoldDB" id="A0A059F0M8"/>
<proteinExistence type="predicted"/>
<accession>A0A059F0M8</accession>
<dbReference type="GO" id="GO:0019774">
    <property type="term" value="C:proteasome core complex, beta-subunit complex"/>
    <property type="evidence" value="ECO:0007669"/>
    <property type="project" value="EnsemblFungi"/>
</dbReference>
<reference evidence="6" key="1">
    <citation type="submission" date="2013-02" db="EMBL/GenBank/DDBJ databases">
        <authorList>
            <consortium name="The Broad Institute Genome Sequencing Platform"/>
            <person name="Cuomo C."/>
            <person name="Becnel J."/>
            <person name="Sanscrainte N."/>
            <person name="Walker B."/>
            <person name="Young S.K."/>
            <person name="Zeng Q."/>
            <person name="Gargeya S."/>
            <person name="Fitzgerald M."/>
            <person name="Haas B."/>
            <person name="Abouelleil A."/>
            <person name="Alvarado L."/>
            <person name="Arachchi H.M."/>
            <person name="Berlin A.M."/>
            <person name="Chapman S.B."/>
            <person name="Dewar J."/>
            <person name="Goldberg J."/>
            <person name="Griggs A."/>
            <person name="Gujja S."/>
            <person name="Hansen M."/>
            <person name="Howarth C."/>
            <person name="Imamovic A."/>
            <person name="Larimer J."/>
            <person name="McCowan C."/>
            <person name="Murphy C."/>
            <person name="Neiman D."/>
            <person name="Pearson M."/>
            <person name="Priest M."/>
            <person name="Roberts A."/>
            <person name="Saif S."/>
            <person name="Shea T."/>
            <person name="Sisk P."/>
            <person name="Sykes S."/>
            <person name="Wortman J."/>
            <person name="Nusbaum C."/>
            <person name="Birren B."/>
        </authorList>
    </citation>
    <scope>NUCLEOTIDE SEQUENCE [LARGE SCALE GENOMIC DNA]</scope>
    <source>
        <strain evidence="6">PRA339</strain>
    </source>
</reference>
<keyword evidence="3" id="KW-0378">Hydrolase</keyword>
<organism evidence="5 6">
    <name type="scientific">Anncaliia algerae PRA339</name>
    <dbReference type="NCBI Taxonomy" id="1288291"/>
    <lineage>
        <taxon>Eukaryota</taxon>
        <taxon>Fungi</taxon>
        <taxon>Fungi incertae sedis</taxon>
        <taxon>Microsporidia</taxon>
        <taxon>Tubulinosematoidea</taxon>
        <taxon>Tubulinosematidae</taxon>
        <taxon>Anncaliia</taxon>
    </lineage>
</organism>
<dbReference type="HOGENOM" id="CLU_035750_3_3_1"/>